<organism evidence="2 3">
    <name type="scientific">Cajanus cajan</name>
    <name type="common">Pigeon pea</name>
    <name type="synonym">Cajanus indicus</name>
    <dbReference type="NCBI Taxonomy" id="3821"/>
    <lineage>
        <taxon>Eukaryota</taxon>
        <taxon>Viridiplantae</taxon>
        <taxon>Streptophyta</taxon>
        <taxon>Embryophyta</taxon>
        <taxon>Tracheophyta</taxon>
        <taxon>Spermatophyta</taxon>
        <taxon>Magnoliopsida</taxon>
        <taxon>eudicotyledons</taxon>
        <taxon>Gunneridae</taxon>
        <taxon>Pentapetalae</taxon>
        <taxon>rosids</taxon>
        <taxon>fabids</taxon>
        <taxon>Fabales</taxon>
        <taxon>Fabaceae</taxon>
        <taxon>Papilionoideae</taxon>
        <taxon>50 kb inversion clade</taxon>
        <taxon>NPAAA clade</taxon>
        <taxon>indigoferoid/millettioid clade</taxon>
        <taxon>Phaseoleae</taxon>
        <taxon>Cajanus</taxon>
    </lineage>
</organism>
<dbReference type="Pfam" id="PF14372">
    <property type="entry name" value="hAT-like_RNase-H"/>
    <property type="match status" value="1"/>
</dbReference>
<dbReference type="EMBL" id="CM003604">
    <property type="protein sequence ID" value="KYP73803.1"/>
    <property type="molecule type" value="Genomic_DNA"/>
</dbReference>
<gene>
    <name evidence="2" type="ORF">KK1_006459</name>
</gene>
<dbReference type="OMA" id="RFITYEN"/>
<accession>A0A151U3C8</accession>
<reference evidence="2 3" key="1">
    <citation type="journal article" date="2012" name="Nat. Biotechnol.">
        <title>Draft genome sequence of pigeonpea (Cajanus cajan), an orphan legume crop of resource-poor farmers.</title>
        <authorList>
            <person name="Varshney R.K."/>
            <person name="Chen W."/>
            <person name="Li Y."/>
            <person name="Bharti A.K."/>
            <person name="Saxena R.K."/>
            <person name="Schlueter J.A."/>
            <person name="Donoghue M.T."/>
            <person name="Azam S."/>
            <person name="Fan G."/>
            <person name="Whaley A.M."/>
            <person name="Farmer A.D."/>
            <person name="Sheridan J."/>
            <person name="Iwata A."/>
            <person name="Tuteja R."/>
            <person name="Penmetsa R.V."/>
            <person name="Wu W."/>
            <person name="Upadhyaya H.D."/>
            <person name="Yang S.P."/>
            <person name="Shah T."/>
            <person name="Saxena K.B."/>
            <person name="Michael T."/>
            <person name="McCombie W.R."/>
            <person name="Yang B."/>
            <person name="Zhang G."/>
            <person name="Yang H."/>
            <person name="Wang J."/>
            <person name="Spillane C."/>
            <person name="Cook D.R."/>
            <person name="May G.D."/>
            <person name="Xu X."/>
            <person name="Jackson S.A."/>
        </authorList>
    </citation>
    <scope>NUCLEOTIDE SEQUENCE [LARGE SCALE GENOMIC DNA]</scope>
    <source>
        <strain evidence="3">cv. Asha</strain>
    </source>
</reference>
<dbReference type="STRING" id="3821.A0A151U3C8"/>
<keyword evidence="3" id="KW-1185">Reference proteome</keyword>
<dbReference type="SUPFAM" id="SSF53098">
    <property type="entry name" value="Ribonuclease H-like"/>
    <property type="match status" value="1"/>
</dbReference>
<dbReference type="InterPro" id="IPR012337">
    <property type="entry name" value="RNaseH-like_sf"/>
</dbReference>
<sequence length="215" mass="25333">MIKFKQCLKKFSDINSSSVLCLDVPTRWNSTFLMLQSALKYQRVFGSLHLVDENYKYFPSDEEWERATKICKFLQPFYEITTLISGTSYPTSNLYFLQVWKIQCLLMGSVTDEDKVVRDMAGLMIEKFEKYWDEYSVVLAFDAILDPRMKLETLGYCYERIDSLTWEIKLEKVKEKVYMLFSHYFSYGSKLNAQNLKRKDVSSSSLINSKPSLFM</sequence>
<evidence type="ECO:0000313" key="3">
    <source>
        <dbReference type="Proteomes" id="UP000075243"/>
    </source>
</evidence>
<dbReference type="Proteomes" id="UP000075243">
    <property type="component" value="Chromosome 2"/>
</dbReference>
<evidence type="ECO:0000313" key="2">
    <source>
        <dbReference type="EMBL" id="KYP73803.1"/>
    </source>
</evidence>
<feature type="domain" description="hAT-like transposase RNase-H fold" evidence="1">
    <location>
        <begin position="85"/>
        <end position="184"/>
    </location>
</feature>
<dbReference type="GO" id="GO:0003677">
    <property type="term" value="F:DNA binding"/>
    <property type="evidence" value="ECO:0007669"/>
    <property type="project" value="InterPro"/>
</dbReference>
<dbReference type="Gramene" id="C.cajan_06282.t">
    <property type="protein sequence ID" value="C.cajan_06282.t.cds1"/>
    <property type="gene ID" value="C.cajan_06282"/>
</dbReference>
<name>A0A151U3C8_CAJCA</name>
<evidence type="ECO:0000259" key="1">
    <source>
        <dbReference type="Pfam" id="PF14372"/>
    </source>
</evidence>
<dbReference type="PANTHER" id="PTHR23272:SF166">
    <property type="entry name" value="ZINC FINGER BED DOMAIN-CONTAINING PROTEIN RICESLEEPER 2-LIKE ISOFORM X1"/>
    <property type="match status" value="1"/>
</dbReference>
<protein>
    <submittedName>
        <fullName evidence="2">AC transposase</fullName>
    </submittedName>
</protein>
<proteinExistence type="predicted"/>
<dbReference type="AlphaFoldDB" id="A0A151U3C8"/>
<dbReference type="PANTHER" id="PTHR23272">
    <property type="entry name" value="BED FINGER-RELATED"/>
    <property type="match status" value="1"/>
</dbReference>
<dbReference type="InterPro" id="IPR025525">
    <property type="entry name" value="hAT-like_transposase_RNase-H"/>
</dbReference>